<organism evidence="2">
    <name type="scientific">marine sediment metagenome</name>
    <dbReference type="NCBI Taxonomy" id="412755"/>
    <lineage>
        <taxon>unclassified sequences</taxon>
        <taxon>metagenomes</taxon>
        <taxon>ecological metagenomes</taxon>
    </lineage>
</organism>
<dbReference type="Gene3D" id="1.20.1060.10">
    <property type="entry name" value="Taq DNA Polymerase, Chain T, domain 4"/>
    <property type="match status" value="1"/>
</dbReference>
<feature type="domain" description="3'-5' exonuclease" evidence="1">
    <location>
        <begin position="52"/>
        <end position="227"/>
    </location>
</feature>
<dbReference type="GO" id="GO:0006302">
    <property type="term" value="P:double-strand break repair"/>
    <property type="evidence" value="ECO:0007669"/>
    <property type="project" value="TreeGrafter"/>
</dbReference>
<dbReference type="InterPro" id="IPR036397">
    <property type="entry name" value="RNaseH_sf"/>
</dbReference>
<dbReference type="SUPFAM" id="SSF53098">
    <property type="entry name" value="Ribonuclease H-like"/>
    <property type="match status" value="1"/>
</dbReference>
<dbReference type="AlphaFoldDB" id="A0A0F8YPE4"/>
<dbReference type="InterPro" id="IPR012337">
    <property type="entry name" value="RNaseH-like_sf"/>
</dbReference>
<feature type="non-terminal residue" evidence="2">
    <location>
        <position position="1"/>
    </location>
</feature>
<dbReference type="InterPro" id="IPR002562">
    <property type="entry name" value="3'-5'_exonuclease_dom"/>
</dbReference>
<evidence type="ECO:0000313" key="2">
    <source>
        <dbReference type="EMBL" id="KKK49921.1"/>
    </source>
</evidence>
<gene>
    <name evidence="2" type="ORF">LCGC14_3130190</name>
</gene>
<reference evidence="2" key="1">
    <citation type="journal article" date="2015" name="Nature">
        <title>Complex archaea that bridge the gap between prokaryotes and eukaryotes.</title>
        <authorList>
            <person name="Spang A."/>
            <person name="Saw J.H."/>
            <person name="Jorgensen S.L."/>
            <person name="Zaremba-Niedzwiedzka K."/>
            <person name="Martijn J."/>
            <person name="Lind A.E."/>
            <person name="van Eijk R."/>
            <person name="Schleper C."/>
            <person name="Guy L."/>
            <person name="Ettema T.J."/>
        </authorList>
    </citation>
    <scope>NUCLEOTIDE SEQUENCE</scope>
</reference>
<dbReference type="EMBL" id="LAZR01068289">
    <property type="protein sequence ID" value="KKK49921.1"/>
    <property type="molecule type" value="Genomic_DNA"/>
</dbReference>
<dbReference type="SUPFAM" id="SSF56672">
    <property type="entry name" value="DNA/RNA polymerases"/>
    <property type="match status" value="1"/>
</dbReference>
<evidence type="ECO:0000259" key="1">
    <source>
        <dbReference type="SMART" id="SM00474"/>
    </source>
</evidence>
<dbReference type="GO" id="GO:0003676">
    <property type="term" value="F:nucleic acid binding"/>
    <property type="evidence" value="ECO:0007669"/>
    <property type="project" value="InterPro"/>
</dbReference>
<dbReference type="Gene3D" id="3.30.420.10">
    <property type="entry name" value="Ribonuclease H-like superfamily/Ribonuclease H"/>
    <property type="match status" value="1"/>
</dbReference>
<dbReference type="InterPro" id="IPR002298">
    <property type="entry name" value="DNA_polymerase_A"/>
</dbReference>
<dbReference type="Pfam" id="PF01612">
    <property type="entry name" value="DNA_pol_A_exo1"/>
    <property type="match status" value="1"/>
</dbReference>
<comment type="caution">
    <text evidence="2">The sequence shown here is derived from an EMBL/GenBank/DDBJ whole genome shotgun (WGS) entry which is preliminary data.</text>
</comment>
<feature type="non-terminal residue" evidence="2">
    <location>
        <position position="339"/>
    </location>
</feature>
<dbReference type="SMART" id="SM00474">
    <property type="entry name" value="35EXOc"/>
    <property type="match status" value="1"/>
</dbReference>
<accession>A0A0F8YPE4</accession>
<dbReference type="PANTHER" id="PTHR10133">
    <property type="entry name" value="DNA POLYMERASE I"/>
    <property type="match status" value="1"/>
</dbReference>
<proteinExistence type="predicted"/>
<dbReference type="InterPro" id="IPR043502">
    <property type="entry name" value="DNA/RNA_pol_sf"/>
</dbReference>
<dbReference type="GO" id="GO:0008408">
    <property type="term" value="F:3'-5' exonuclease activity"/>
    <property type="evidence" value="ECO:0007669"/>
    <property type="project" value="InterPro"/>
</dbReference>
<dbReference type="PANTHER" id="PTHR10133:SF27">
    <property type="entry name" value="DNA POLYMERASE NU"/>
    <property type="match status" value="1"/>
</dbReference>
<protein>
    <recommendedName>
        <fullName evidence="1">3'-5' exonuclease domain-containing protein</fullName>
    </recommendedName>
</protein>
<sequence>LVAQRRVVKVICTNNPAHILRNLSMEPMYKFDIAKLRRVIDGKFKKHTIRGLINPSHREALDYIALLHESKEPIAFDIETMANETACIGFANNPNDGICINFRDAGSNRYSITEEVLLRNGIQRLFDNPKIRFIAQQASFDCGWLWYKDRIHVPKVWFDTLLGHHTLYPRMPHNLGYLTAQYTDHPYYKDEGKTWREGGNINEFWDYNIKDCCITWAVHKPILKELKAQRLESFFFEHVMRLQPHLIKMQVGGILIDIEYKDKIADELKEELDDKLIQFHNQVHTLTGDQDFNPNPESYKQLGELFFNYLGLVGRGSSTNEENRLRMFNHPRTTPEQRE</sequence>
<dbReference type="GO" id="GO:0006261">
    <property type="term" value="P:DNA-templated DNA replication"/>
    <property type="evidence" value="ECO:0007669"/>
    <property type="project" value="InterPro"/>
</dbReference>
<dbReference type="GO" id="GO:0003887">
    <property type="term" value="F:DNA-directed DNA polymerase activity"/>
    <property type="evidence" value="ECO:0007669"/>
    <property type="project" value="InterPro"/>
</dbReference>
<name>A0A0F8YPE4_9ZZZZ</name>